<evidence type="ECO:0000256" key="5">
    <source>
        <dbReference type="ARBA" id="ARBA00022519"/>
    </source>
</evidence>
<comment type="cofactor">
    <cofactor evidence="1 11">
        <name>Mg(2+)</name>
        <dbReference type="ChEBI" id="CHEBI:18420"/>
    </cofactor>
</comment>
<dbReference type="EC" id="2.5.1.39" evidence="11 12"/>
<sequence>METIQTTGVRGRVKDAPSGHWVYRLLPRGLWPYAQLARWDRPIGWWLLLWPCWWSAAMAAAAGARAGDPLASVLPSPWHLLLFLVGSIAMRGAGCTYNDIVDVRIDEKVDRTRSRPLPSGQVSKKQAWFFLVLQALVGLAVLLQFNSFAIVVGLCALIPVAIYPFMKRVTDWPQLFLGFAFSWGALMGWAGAFGRLDAAPLLLNAGAVLWTIGYDTLYAHQDKEDDALVGVRSTARLFGDRTKQWLIYLYGGALVLIASAFASAQVPLPAMAGLVAAAVHMMRQIRVLDIDDPDQCLRLFKSNSTVGWLIFIGLMAGGIWATLRIYV</sequence>
<comment type="catalytic activity">
    <reaction evidence="11">
        <text>all-trans-octaprenyl diphosphate + 4-hydroxybenzoate = 4-hydroxy-3-(all-trans-octaprenyl)benzoate + diphosphate</text>
        <dbReference type="Rhea" id="RHEA:27782"/>
        <dbReference type="ChEBI" id="CHEBI:1617"/>
        <dbReference type="ChEBI" id="CHEBI:17879"/>
        <dbReference type="ChEBI" id="CHEBI:33019"/>
        <dbReference type="ChEBI" id="CHEBI:57711"/>
        <dbReference type="EC" id="2.5.1.39"/>
    </reaction>
</comment>
<dbReference type="GO" id="GO:0005886">
    <property type="term" value="C:plasma membrane"/>
    <property type="evidence" value="ECO:0007669"/>
    <property type="project" value="UniProtKB-SubCell"/>
</dbReference>
<name>A0A8J7R0F1_9HYPH</name>
<dbReference type="RefSeq" id="WP_209334784.1">
    <property type="nucleotide sequence ID" value="NZ_JAGIYY010000002.1"/>
</dbReference>
<dbReference type="Pfam" id="PF01040">
    <property type="entry name" value="UbiA"/>
    <property type="match status" value="1"/>
</dbReference>
<evidence type="ECO:0000256" key="10">
    <source>
        <dbReference type="ARBA" id="ARBA00023136"/>
    </source>
</evidence>
<evidence type="ECO:0000256" key="1">
    <source>
        <dbReference type="ARBA" id="ARBA00001946"/>
    </source>
</evidence>
<comment type="pathway">
    <text evidence="11">Cofactor biosynthesis; ubiquinone biosynthesis.</text>
</comment>
<keyword evidence="8 11" id="KW-0812">Transmembrane</keyword>
<feature type="transmembrane region" description="Helical" evidence="11">
    <location>
        <begin position="76"/>
        <end position="94"/>
    </location>
</feature>
<comment type="function">
    <text evidence="11">Catalyzes the prenylation of para-hydroxybenzoate (PHB) with an all-trans polyprenyl group. Mediates the second step in the final reaction sequence of ubiquinone-8 (UQ-8) biosynthesis, which is the condensation of the polyisoprenoid side chain with PHB, generating the first membrane-bound Q intermediate 3-octaprenyl-4-hydroxybenzoate.</text>
</comment>
<dbReference type="PANTHER" id="PTHR11048:SF28">
    <property type="entry name" value="4-HYDROXYBENZOATE POLYPRENYLTRANSFERASE, MITOCHONDRIAL"/>
    <property type="match status" value="1"/>
</dbReference>
<dbReference type="PANTHER" id="PTHR11048">
    <property type="entry name" value="PRENYLTRANSFERASES"/>
    <property type="match status" value="1"/>
</dbReference>
<dbReference type="AlphaFoldDB" id="A0A8J7R0F1"/>
<evidence type="ECO:0000256" key="3">
    <source>
        <dbReference type="ARBA" id="ARBA00005985"/>
    </source>
</evidence>
<dbReference type="GO" id="GO:0006744">
    <property type="term" value="P:ubiquinone biosynthetic process"/>
    <property type="evidence" value="ECO:0007669"/>
    <property type="project" value="UniProtKB-UniRule"/>
</dbReference>
<dbReference type="InterPro" id="IPR044878">
    <property type="entry name" value="UbiA_sf"/>
</dbReference>
<evidence type="ECO:0000256" key="4">
    <source>
        <dbReference type="ARBA" id="ARBA00022475"/>
    </source>
</evidence>
<dbReference type="NCBIfam" id="TIGR01474">
    <property type="entry name" value="ubiA_proteo"/>
    <property type="match status" value="1"/>
</dbReference>
<protein>
    <recommendedName>
        <fullName evidence="11 12">4-hydroxybenzoate octaprenyltransferase</fullName>
        <ecNumber evidence="11 12">2.5.1.39</ecNumber>
    </recommendedName>
    <alternativeName>
        <fullName evidence="11">4-HB polyprenyltransferase</fullName>
    </alternativeName>
</protein>
<dbReference type="UniPathway" id="UPA00232"/>
<dbReference type="InterPro" id="IPR039653">
    <property type="entry name" value="Prenyltransferase"/>
</dbReference>
<dbReference type="GO" id="GO:0008412">
    <property type="term" value="F:4-hydroxybenzoate polyprenyltransferase activity"/>
    <property type="evidence" value="ECO:0007669"/>
    <property type="project" value="UniProtKB-UniRule"/>
</dbReference>
<keyword evidence="7 11" id="KW-0831">Ubiquinone biosynthesis</keyword>
<evidence type="ECO:0000313" key="14">
    <source>
        <dbReference type="Proteomes" id="UP000666240"/>
    </source>
</evidence>
<dbReference type="FunFam" id="1.20.120.1780:FF:000001">
    <property type="entry name" value="4-hydroxybenzoate octaprenyltransferase"/>
    <property type="match status" value="1"/>
</dbReference>
<dbReference type="CDD" id="cd13959">
    <property type="entry name" value="PT_UbiA_COQ2"/>
    <property type="match status" value="1"/>
</dbReference>
<dbReference type="InterPro" id="IPR006370">
    <property type="entry name" value="HB_polyprenyltransferase-like"/>
</dbReference>
<keyword evidence="14" id="KW-1185">Reference proteome</keyword>
<evidence type="ECO:0000256" key="8">
    <source>
        <dbReference type="ARBA" id="ARBA00022692"/>
    </source>
</evidence>
<evidence type="ECO:0000256" key="7">
    <source>
        <dbReference type="ARBA" id="ARBA00022688"/>
    </source>
</evidence>
<dbReference type="FunFam" id="1.10.357.140:FF:000008">
    <property type="entry name" value="4-hydroxybenzoate octaprenyltransferase"/>
    <property type="match status" value="1"/>
</dbReference>
<evidence type="ECO:0000256" key="2">
    <source>
        <dbReference type="ARBA" id="ARBA00004141"/>
    </source>
</evidence>
<evidence type="ECO:0000313" key="13">
    <source>
        <dbReference type="EMBL" id="MBP0438767.1"/>
    </source>
</evidence>
<dbReference type="Gene3D" id="1.10.357.140">
    <property type="entry name" value="UbiA prenyltransferase"/>
    <property type="match status" value="1"/>
</dbReference>
<dbReference type="HAMAP" id="MF_01635">
    <property type="entry name" value="UbiA"/>
    <property type="match status" value="1"/>
</dbReference>
<feature type="transmembrane region" description="Helical" evidence="11">
    <location>
        <begin position="43"/>
        <end position="64"/>
    </location>
</feature>
<gene>
    <name evidence="11" type="primary">ubiA</name>
    <name evidence="13" type="ORF">J5Y06_08915</name>
</gene>
<keyword evidence="5 11" id="KW-0997">Cell inner membrane</keyword>
<evidence type="ECO:0000256" key="12">
    <source>
        <dbReference type="NCBIfam" id="TIGR01474"/>
    </source>
</evidence>
<feature type="transmembrane region" description="Helical" evidence="11">
    <location>
        <begin position="306"/>
        <end position="326"/>
    </location>
</feature>
<reference evidence="13" key="1">
    <citation type="submission" date="2021-03" db="EMBL/GenBank/DDBJ databases">
        <title>Genome sequencing and assembly of Tianweitania sediminis.</title>
        <authorList>
            <person name="Chhetri G."/>
        </authorList>
    </citation>
    <scope>NUCLEOTIDE SEQUENCE</scope>
    <source>
        <strain evidence="13">Z8</strain>
    </source>
</reference>
<keyword evidence="6 11" id="KW-0808">Transferase</keyword>
<keyword evidence="4 11" id="KW-1003">Cell membrane</keyword>
<feature type="transmembrane region" description="Helical" evidence="11">
    <location>
        <begin position="172"/>
        <end position="193"/>
    </location>
</feature>
<keyword evidence="9 11" id="KW-1133">Transmembrane helix</keyword>
<proteinExistence type="inferred from homology"/>
<feature type="transmembrane region" description="Helical" evidence="11">
    <location>
        <begin position="126"/>
        <end position="143"/>
    </location>
</feature>
<comment type="caution">
    <text evidence="13">The sequence shown here is derived from an EMBL/GenBank/DDBJ whole genome shotgun (WGS) entry which is preliminary data.</text>
</comment>
<dbReference type="EMBL" id="JAGIYY010000002">
    <property type="protein sequence ID" value="MBP0438767.1"/>
    <property type="molecule type" value="Genomic_DNA"/>
</dbReference>
<feature type="transmembrane region" description="Helical" evidence="11">
    <location>
        <begin position="245"/>
        <end position="262"/>
    </location>
</feature>
<dbReference type="Gene3D" id="1.20.120.1780">
    <property type="entry name" value="UbiA prenyltransferase"/>
    <property type="match status" value="1"/>
</dbReference>
<comment type="similarity">
    <text evidence="3 11">Belongs to the UbiA prenyltransferase family.</text>
</comment>
<dbReference type="Proteomes" id="UP000666240">
    <property type="component" value="Unassembled WGS sequence"/>
</dbReference>
<accession>A0A8J7R0F1</accession>
<keyword evidence="10 11" id="KW-0472">Membrane</keyword>
<evidence type="ECO:0000256" key="6">
    <source>
        <dbReference type="ARBA" id="ARBA00022679"/>
    </source>
</evidence>
<dbReference type="InterPro" id="IPR030470">
    <property type="entry name" value="UbiA_prenylTrfase_CS"/>
</dbReference>
<comment type="subcellular location">
    <subcellularLocation>
        <location evidence="11">Cell inner membrane</location>
        <topology evidence="11">Multi-pass membrane protein</topology>
    </subcellularLocation>
    <subcellularLocation>
        <location evidence="2">Membrane</location>
        <topology evidence="2">Multi-pass membrane protein</topology>
    </subcellularLocation>
</comment>
<organism evidence="13 14">
    <name type="scientific">Tianweitania sediminis</name>
    <dbReference type="NCBI Taxonomy" id="1502156"/>
    <lineage>
        <taxon>Bacteria</taxon>
        <taxon>Pseudomonadati</taxon>
        <taxon>Pseudomonadota</taxon>
        <taxon>Alphaproteobacteria</taxon>
        <taxon>Hyphomicrobiales</taxon>
        <taxon>Phyllobacteriaceae</taxon>
        <taxon>Tianweitania</taxon>
    </lineage>
</organism>
<evidence type="ECO:0000256" key="9">
    <source>
        <dbReference type="ARBA" id="ARBA00022989"/>
    </source>
</evidence>
<evidence type="ECO:0000256" key="11">
    <source>
        <dbReference type="HAMAP-Rule" id="MF_01635"/>
    </source>
</evidence>
<dbReference type="InterPro" id="IPR000537">
    <property type="entry name" value="UbiA_prenyltransferase"/>
</dbReference>
<dbReference type="PROSITE" id="PS00943">
    <property type="entry name" value="UBIA"/>
    <property type="match status" value="1"/>
</dbReference>
<keyword evidence="11" id="KW-0460">Magnesium</keyword>